<evidence type="ECO:0000313" key="2">
    <source>
        <dbReference type="EMBL" id="PVZ68251.1"/>
    </source>
</evidence>
<feature type="domain" description="Rhamnogalacturonase A/B/Epimerase-like pectate lyase" evidence="1">
    <location>
        <begin position="155"/>
        <end position="282"/>
    </location>
</feature>
<accession>A0A2V1GV87</accession>
<protein>
    <recommendedName>
        <fullName evidence="1">Rhamnogalacturonase A/B/Epimerase-like pectate lyase domain-containing protein</fullName>
    </recommendedName>
</protein>
<keyword evidence="3" id="KW-1185">Reference proteome</keyword>
<sequence length="334" mass="38062">MSHCETRLVMKILVMKKIYALLLVFIFSISSVLAADLNKSHGRFFRLSIDNSDGFKINFLSNKQVDFGYIHLWNKQEKGLFRMVYNNEIKIKFSEISEFQNNASIVVCVEYSCEMESSDRFFQKLANMLCKTMPLFSTQGNKVFCAPQKGIFPGSDNIAAKVQRLLDAAPKTRQALYFPPGRYKFEQSIRLSDGHSLIGNENMLTIFDASDSYTTLSLGNQYYDNIINNTEYRNIVFENMSLDLLGGTSNIKIAGNIFVNTKKTQPQLHIGHGKFEVTNNVFLRSDTNPGVNAHSYKNSYLRLRNNYSGDLYGSREADYLGHKTIGRLNQLNAF</sequence>
<reference evidence="2 3" key="1">
    <citation type="submission" date="2018-04" db="EMBL/GenBank/DDBJ databases">
        <title>Thalassorhabdus spongiae gen. nov., sp. nov., isolated from a marine sponge in South-West Iceland.</title>
        <authorList>
            <person name="Knobloch S."/>
            <person name="Daussin A."/>
            <person name="Johannsson R."/>
            <person name="Marteinsson V.T."/>
        </authorList>
    </citation>
    <scope>NUCLEOTIDE SEQUENCE [LARGE SCALE GENOMIC DNA]</scope>
    <source>
        <strain evidence="2 3">Hp12</strain>
    </source>
</reference>
<dbReference type="EMBL" id="QDDL01000005">
    <property type="protein sequence ID" value="PVZ68251.1"/>
    <property type="molecule type" value="Genomic_DNA"/>
</dbReference>
<comment type="caution">
    <text evidence="2">The sequence shown here is derived from an EMBL/GenBank/DDBJ whole genome shotgun (WGS) entry which is preliminary data.</text>
</comment>
<dbReference type="SUPFAM" id="SSF51126">
    <property type="entry name" value="Pectin lyase-like"/>
    <property type="match status" value="1"/>
</dbReference>
<dbReference type="InterPro" id="IPR011050">
    <property type="entry name" value="Pectin_lyase_fold/virulence"/>
</dbReference>
<organism evidence="2 3">
    <name type="scientific">Pelagibaculum spongiae</name>
    <dbReference type="NCBI Taxonomy" id="2080658"/>
    <lineage>
        <taxon>Bacteria</taxon>
        <taxon>Pseudomonadati</taxon>
        <taxon>Pseudomonadota</taxon>
        <taxon>Gammaproteobacteria</taxon>
        <taxon>Oceanospirillales</taxon>
        <taxon>Pelagibaculum</taxon>
    </lineage>
</organism>
<dbReference type="Pfam" id="PF12708">
    <property type="entry name" value="Pect-lyase_RHGA_epim"/>
    <property type="match status" value="1"/>
</dbReference>
<proteinExistence type="predicted"/>
<dbReference type="InterPro" id="IPR012334">
    <property type="entry name" value="Pectin_lyas_fold"/>
</dbReference>
<name>A0A2V1GV87_9GAMM</name>
<dbReference type="AlphaFoldDB" id="A0A2V1GV87"/>
<gene>
    <name evidence="2" type="ORF">DC094_13215</name>
</gene>
<evidence type="ECO:0000259" key="1">
    <source>
        <dbReference type="Pfam" id="PF12708"/>
    </source>
</evidence>
<evidence type="ECO:0000313" key="3">
    <source>
        <dbReference type="Proteomes" id="UP000244906"/>
    </source>
</evidence>
<dbReference type="Gene3D" id="2.160.20.10">
    <property type="entry name" value="Single-stranded right-handed beta-helix, Pectin lyase-like"/>
    <property type="match status" value="1"/>
</dbReference>
<dbReference type="InterPro" id="IPR024535">
    <property type="entry name" value="RHGA/B-epi-like_pectate_lyase"/>
</dbReference>
<dbReference type="Proteomes" id="UP000244906">
    <property type="component" value="Unassembled WGS sequence"/>
</dbReference>